<dbReference type="AlphaFoldDB" id="Q8GYN1"/>
<sequence length="53" mass="6479">MLVFLFLYMPGNIGKQWTHSFDTTVTKLLQLMFYSIFRYIWELDSLVLFCFFL</sequence>
<name>Q8GYN1_ARATH</name>
<accession>Q8GYN1</accession>
<evidence type="ECO:0000313" key="1">
    <source>
        <dbReference type="EMBL" id="BAC42163.1"/>
    </source>
</evidence>
<dbReference type="EMBL" id="AK117500">
    <property type="protein sequence ID" value="BAC42163.1"/>
    <property type="molecule type" value="mRNA"/>
</dbReference>
<organism evidence="1">
    <name type="scientific">Arabidopsis thaliana</name>
    <name type="common">Mouse-ear cress</name>
    <dbReference type="NCBI Taxonomy" id="3702"/>
    <lineage>
        <taxon>Eukaryota</taxon>
        <taxon>Viridiplantae</taxon>
        <taxon>Streptophyta</taxon>
        <taxon>Embryophyta</taxon>
        <taxon>Tracheophyta</taxon>
        <taxon>Spermatophyta</taxon>
        <taxon>Magnoliopsida</taxon>
        <taxon>eudicotyledons</taxon>
        <taxon>Gunneridae</taxon>
        <taxon>Pentapetalae</taxon>
        <taxon>rosids</taxon>
        <taxon>malvids</taxon>
        <taxon>Brassicales</taxon>
        <taxon>Brassicaceae</taxon>
        <taxon>Camelineae</taxon>
        <taxon>Arabidopsis</taxon>
    </lineage>
</organism>
<protein>
    <submittedName>
        <fullName evidence="1">Uncharacterized protein</fullName>
    </submittedName>
</protein>
<reference evidence="1" key="1">
    <citation type="submission" date="2002-11" db="EMBL/GenBank/DDBJ databases">
        <title>Arabidopsis thaliana full-length cDNA.</title>
        <authorList>
            <person name="Seki M."/>
            <person name="Iida K."/>
            <person name="Satou M."/>
            <person name="Sakurai T."/>
            <person name="Akiyama K."/>
            <person name="Ishida J."/>
            <person name="Nakajima M."/>
            <person name="Enju A."/>
            <person name="Kamiya A."/>
            <person name="Narusaka M."/>
            <person name="Carninci P."/>
            <person name="Kawai J."/>
            <person name="Hayashizaki Y."/>
            <person name="Shinozaki K."/>
        </authorList>
    </citation>
    <scope>NUCLEOTIDE SEQUENCE</scope>
</reference>
<proteinExistence type="evidence at transcript level"/>